<dbReference type="PRINTS" id="PR00959">
    <property type="entry name" value="MEVGALKINASE"/>
</dbReference>
<dbReference type="Pfam" id="PF10509">
    <property type="entry name" value="GalKase_gal_bdg"/>
    <property type="match status" value="1"/>
</dbReference>
<evidence type="ECO:0000259" key="13">
    <source>
        <dbReference type="Pfam" id="PF00288"/>
    </source>
</evidence>
<keyword evidence="17" id="KW-1185">Reference proteome</keyword>
<accession>A0ABR7VHD6</accession>
<keyword evidence="6 11" id="KW-0418">Kinase</keyword>
<evidence type="ECO:0000256" key="1">
    <source>
        <dbReference type="ARBA" id="ARBA00006566"/>
    </source>
</evidence>
<comment type="subcellular location">
    <subcellularLocation>
        <location evidence="11">Cytoplasm</location>
    </subcellularLocation>
</comment>
<dbReference type="InterPro" id="IPR006206">
    <property type="entry name" value="Mevalonate/galactokinase"/>
</dbReference>
<dbReference type="InterPro" id="IPR014721">
    <property type="entry name" value="Ribsml_uS5_D2-typ_fold_subgr"/>
</dbReference>
<feature type="domain" description="GHMP kinase C-terminal" evidence="14">
    <location>
        <begin position="286"/>
        <end position="366"/>
    </location>
</feature>
<keyword evidence="4 11" id="KW-0479">Metal-binding</keyword>
<keyword evidence="7 11" id="KW-0067">ATP-binding</keyword>
<dbReference type="PROSITE" id="PS00627">
    <property type="entry name" value="GHMP_KINASES_ATP"/>
    <property type="match status" value="1"/>
</dbReference>
<gene>
    <name evidence="11" type="primary">galK</name>
    <name evidence="16" type="ORF">IC602_01860</name>
</gene>
<evidence type="ECO:0000256" key="12">
    <source>
        <dbReference type="NCBIfam" id="TIGR00131"/>
    </source>
</evidence>
<dbReference type="Pfam" id="PF00288">
    <property type="entry name" value="GHMP_kinases_N"/>
    <property type="match status" value="1"/>
</dbReference>
<dbReference type="PIRSF" id="PIRSF000530">
    <property type="entry name" value="Galactokinase"/>
    <property type="match status" value="1"/>
</dbReference>
<evidence type="ECO:0000256" key="8">
    <source>
        <dbReference type="ARBA" id="ARBA00022842"/>
    </source>
</evidence>
<comment type="caution">
    <text evidence="16">The sequence shown here is derived from an EMBL/GenBank/DDBJ whole genome shotgun (WGS) entry which is preliminary data.</text>
</comment>
<dbReference type="RefSeq" id="WP_189776777.1">
    <property type="nucleotide sequence ID" value="NZ_JACWEZ010000001.1"/>
</dbReference>
<dbReference type="InterPro" id="IPR019539">
    <property type="entry name" value="GalKase_N"/>
</dbReference>
<protein>
    <recommendedName>
        <fullName evidence="11 12">Galactokinase</fullName>
        <ecNumber evidence="11 12">2.7.1.6</ecNumber>
    </recommendedName>
    <alternativeName>
        <fullName evidence="11">Galactose kinase</fullName>
    </alternativeName>
</protein>
<dbReference type="NCBIfam" id="NF003705">
    <property type="entry name" value="PRK05322.1"/>
    <property type="match status" value="1"/>
</dbReference>
<dbReference type="SUPFAM" id="SSF55060">
    <property type="entry name" value="GHMP Kinase, C-terminal domain"/>
    <property type="match status" value="1"/>
</dbReference>
<dbReference type="HAMAP" id="MF_00246">
    <property type="entry name" value="Galactokinase"/>
    <property type="match status" value="1"/>
</dbReference>
<dbReference type="EC" id="2.7.1.6" evidence="11 12"/>
<evidence type="ECO:0000256" key="7">
    <source>
        <dbReference type="ARBA" id="ARBA00022840"/>
    </source>
</evidence>
<dbReference type="InterPro" id="IPR006203">
    <property type="entry name" value="GHMP_knse_ATP-bd_CS"/>
</dbReference>
<evidence type="ECO:0000256" key="9">
    <source>
        <dbReference type="ARBA" id="ARBA00023144"/>
    </source>
</evidence>
<dbReference type="Gene3D" id="3.30.70.890">
    <property type="entry name" value="GHMP kinase, C-terminal domain"/>
    <property type="match status" value="1"/>
</dbReference>
<keyword evidence="9 11" id="KW-0299">Galactose metabolism</keyword>
<keyword evidence="3 11" id="KW-0808">Transferase</keyword>
<dbReference type="NCBIfam" id="TIGR00131">
    <property type="entry name" value="gal_kin"/>
    <property type="match status" value="1"/>
</dbReference>
<feature type="binding site" evidence="11">
    <location>
        <position position="163"/>
    </location>
    <ligand>
        <name>Mg(2+)</name>
        <dbReference type="ChEBI" id="CHEBI:18420"/>
    </ligand>
</feature>
<evidence type="ECO:0000256" key="3">
    <source>
        <dbReference type="ARBA" id="ARBA00022679"/>
    </source>
</evidence>
<feature type="binding site" evidence="11">
    <location>
        <position position="68"/>
    </location>
    <ligand>
        <name>ATP</name>
        <dbReference type="ChEBI" id="CHEBI:30616"/>
    </ligand>
</feature>
<keyword evidence="2 11" id="KW-0963">Cytoplasm</keyword>
<evidence type="ECO:0000256" key="4">
    <source>
        <dbReference type="ARBA" id="ARBA00022723"/>
    </source>
</evidence>
<dbReference type="Pfam" id="PF08544">
    <property type="entry name" value="GHMP_kinases_C"/>
    <property type="match status" value="1"/>
</dbReference>
<evidence type="ECO:0000256" key="11">
    <source>
        <dbReference type="HAMAP-Rule" id="MF_00246"/>
    </source>
</evidence>
<dbReference type="PROSITE" id="PS00106">
    <property type="entry name" value="GALACTOKINASE"/>
    <property type="match status" value="1"/>
</dbReference>
<dbReference type="InterPro" id="IPR036554">
    <property type="entry name" value="GHMP_kinase_C_sf"/>
</dbReference>
<organism evidence="16 17">
    <name type="scientific">Virgibacillus halodenitrificans</name>
    <name type="common">Bacillus halodenitrificans</name>
    <dbReference type="NCBI Taxonomy" id="1482"/>
    <lineage>
        <taxon>Bacteria</taxon>
        <taxon>Bacillati</taxon>
        <taxon>Bacillota</taxon>
        <taxon>Bacilli</taxon>
        <taxon>Bacillales</taxon>
        <taxon>Bacillaceae</taxon>
        <taxon>Virgibacillus</taxon>
    </lineage>
</organism>
<keyword evidence="10 11" id="KW-0119">Carbohydrate metabolism</keyword>
<dbReference type="Gene3D" id="3.30.230.10">
    <property type="match status" value="1"/>
</dbReference>
<feature type="site" description="Transition state stabilizer" evidence="11">
    <location>
        <position position="28"/>
    </location>
</feature>
<evidence type="ECO:0000313" key="16">
    <source>
        <dbReference type="EMBL" id="MBD1221352.1"/>
    </source>
</evidence>
<evidence type="ECO:0000256" key="2">
    <source>
        <dbReference type="ARBA" id="ARBA00022490"/>
    </source>
</evidence>
<evidence type="ECO:0000256" key="10">
    <source>
        <dbReference type="ARBA" id="ARBA00023277"/>
    </source>
</evidence>
<feature type="active site" description="Proton acceptor" evidence="11">
    <location>
        <position position="175"/>
    </location>
</feature>
<sequence>MNINKLFTEFQSIFQTSHQPVTFFAPGRINLIGEHTDYNGGNVFPAAISFGTYALARKRHDQLLRFYSLNFSEKGIIECELNELEYDSNHDWANYPKGMIQALKQQGHSVSSGMDILYYGNIPNGAGLSSSASIEMVTGVMLEELFDLDIERLAMIQLGQQVENNYIGVNSGIMDQFAIGMGKKNHAMLLDCQTLDFQYAPVELEDHIIMIMNTNKQRTLAGSKYNERREQCEAALGDLQSELAINSLGDLTNEQFEKYQHLIKDEVNCKRARHAVTENQRTLKALDELHAGNLTEFGRLMDASHQSLKEDYEVTGMELDTLVAAAREQEGVLGARMTGAGFGGCAIAIVEKAHQEAFRDQVNAIYRGKIGYDATFYPASISDGAKKVDDVESVPAAE</sequence>
<feature type="binding site" evidence="11">
    <location>
        <begin position="125"/>
        <end position="131"/>
    </location>
    <ligand>
        <name>ATP</name>
        <dbReference type="ChEBI" id="CHEBI:30616"/>
    </ligand>
</feature>
<keyword evidence="8 11" id="KW-0460">Magnesium</keyword>
<dbReference type="EMBL" id="JACWEZ010000001">
    <property type="protein sequence ID" value="MBD1221352.1"/>
    <property type="molecule type" value="Genomic_DNA"/>
</dbReference>
<comment type="catalytic activity">
    <reaction evidence="11">
        <text>alpha-D-galactose + ATP = alpha-D-galactose 1-phosphate + ADP + H(+)</text>
        <dbReference type="Rhea" id="RHEA:13553"/>
        <dbReference type="ChEBI" id="CHEBI:15378"/>
        <dbReference type="ChEBI" id="CHEBI:28061"/>
        <dbReference type="ChEBI" id="CHEBI:30616"/>
        <dbReference type="ChEBI" id="CHEBI:58336"/>
        <dbReference type="ChEBI" id="CHEBI:456216"/>
        <dbReference type="EC" id="2.7.1.6"/>
    </reaction>
</comment>
<dbReference type="SUPFAM" id="SSF54211">
    <property type="entry name" value="Ribosomal protein S5 domain 2-like"/>
    <property type="match status" value="1"/>
</dbReference>
<dbReference type="InterPro" id="IPR019741">
    <property type="entry name" value="Galactokinase_CS"/>
</dbReference>
<dbReference type="GO" id="GO:0004335">
    <property type="term" value="F:galactokinase activity"/>
    <property type="evidence" value="ECO:0007669"/>
    <property type="project" value="UniProtKB-EC"/>
</dbReference>
<evidence type="ECO:0000259" key="15">
    <source>
        <dbReference type="Pfam" id="PF10509"/>
    </source>
</evidence>
<feature type="binding site" evidence="11">
    <location>
        <position position="131"/>
    </location>
    <ligand>
        <name>Mg(2+)</name>
        <dbReference type="ChEBI" id="CHEBI:18420"/>
    </ligand>
</feature>
<dbReference type="InterPro" id="IPR022963">
    <property type="entry name" value="Galactokinase_bac"/>
</dbReference>
<feature type="binding site" evidence="11">
    <location>
        <position position="225"/>
    </location>
    <ligand>
        <name>substrate</name>
    </ligand>
</feature>
<dbReference type="InterPro" id="IPR006204">
    <property type="entry name" value="GHMP_kinase_N_dom"/>
</dbReference>
<feature type="domain" description="GHMP kinase N-terminal" evidence="13">
    <location>
        <begin position="94"/>
        <end position="183"/>
    </location>
</feature>
<dbReference type="InterPro" id="IPR020568">
    <property type="entry name" value="Ribosomal_Su5_D2-typ_SF"/>
</dbReference>
<comment type="function">
    <text evidence="11">Catalyzes the transfer of the gamma-phosphate of ATP to D-galactose to form alpha-D-galactose-1-phosphate (Gal-1-P).</text>
</comment>
<feature type="binding site" evidence="11">
    <location>
        <begin position="34"/>
        <end position="37"/>
    </location>
    <ligand>
        <name>substrate</name>
    </ligand>
</feature>
<keyword evidence="5 11" id="KW-0547">Nucleotide-binding</keyword>
<reference evidence="16 17" key="1">
    <citation type="submission" date="2020-09" db="EMBL/GenBank/DDBJ databases">
        <title>Draft Genome Sequences of Oil-Oxidizing Bacteria Halomonas titanicae, Marinobacter lutaoensis, and Virgibacillus halodenitrificans Isolated from Highly Saline Environments.</title>
        <authorList>
            <person name="Grouzdev D.S."/>
            <person name="Sokolova D.S."/>
            <person name="Semenova E.M."/>
            <person name="Borzenkov I.A."/>
            <person name="Bidzhieva S.K."/>
            <person name="Poltaraus A.B."/>
            <person name="Nazina T.N."/>
        </authorList>
    </citation>
    <scope>NUCLEOTIDE SEQUENCE [LARGE SCALE GENOMIC DNA]</scope>
    <source>
        <strain evidence="16 17">VKM B-3472D</strain>
    </source>
</reference>
<dbReference type="InterPro" id="IPR013750">
    <property type="entry name" value="GHMP_kinase_C_dom"/>
</dbReference>
<name>A0ABR7VHD6_VIRHA</name>
<comment type="similarity">
    <text evidence="1 11">Belongs to the GHMP kinase family. GalK subfamily.</text>
</comment>
<evidence type="ECO:0000256" key="6">
    <source>
        <dbReference type="ARBA" id="ARBA00022777"/>
    </source>
</evidence>
<dbReference type="PANTHER" id="PTHR10457">
    <property type="entry name" value="MEVALONATE KINASE/GALACTOKINASE"/>
    <property type="match status" value="1"/>
</dbReference>
<comment type="pathway">
    <text evidence="11">Carbohydrate metabolism; galactose metabolism.</text>
</comment>
<dbReference type="PRINTS" id="PR00473">
    <property type="entry name" value="GALCTOKINASE"/>
</dbReference>
<dbReference type="Proteomes" id="UP000621631">
    <property type="component" value="Unassembled WGS sequence"/>
</dbReference>
<feature type="domain" description="Galactokinase N-terminal" evidence="15">
    <location>
        <begin position="9"/>
        <end position="58"/>
    </location>
</feature>
<evidence type="ECO:0000313" key="17">
    <source>
        <dbReference type="Proteomes" id="UP000621631"/>
    </source>
</evidence>
<dbReference type="InterPro" id="IPR000705">
    <property type="entry name" value="Galactokinase"/>
</dbReference>
<evidence type="ECO:0000256" key="5">
    <source>
        <dbReference type="ARBA" id="ARBA00022741"/>
    </source>
</evidence>
<evidence type="ECO:0000259" key="14">
    <source>
        <dbReference type="Pfam" id="PF08544"/>
    </source>
</evidence>
<proteinExistence type="inferred from homology"/>
<dbReference type="PANTHER" id="PTHR10457:SF7">
    <property type="entry name" value="GALACTOKINASE-RELATED"/>
    <property type="match status" value="1"/>
</dbReference>